<dbReference type="AlphaFoldDB" id="A0A2A8H3J9"/>
<reference evidence="1 2" key="1">
    <citation type="submission" date="2017-09" db="EMBL/GenBank/DDBJ databases">
        <title>Large-scale bioinformatics analysis of Bacillus genomes uncovers conserved roles of natural products in bacterial physiology.</title>
        <authorList>
            <consortium name="Agbiome Team Llc"/>
            <person name="Bleich R.M."/>
            <person name="Grubbs K.J."/>
            <person name="Santa Maria K.C."/>
            <person name="Allen S.E."/>
            <person name="Farag S."/>
            <person name="Shank E.A."/>
            <person name="Bowers A."/>
        </authorList>
    </citation>
    <scope>NUCLEOTIDE SEQUENCE [LARGE SCALE GENOMIC DNA]</scope>
    <source>
        <strain evidence="1 2">AFS021349</strain>
    </source>
</reference>
<organism evidence="1 2">
    <name type="scientific">Bacillus toyonensis</name>
    <dbReference type="NCBI Taxonomy" id="155322"/>
    <lineage>
        <taxon>Bacteria</taxon>
        <taxon>Bacillati</taxon>
        <taxon>Bacillota</taxon>
        <taxon>Bacilli</taxon>
        <taxon>Bacillales</taxon>
        <taxon>Bacillaceae</taxon>
        <taxon>Bacillus</taxon>
        <taxon>Bacillus cereus group</taxon>
    </lineage>
</organism>
<evidence type="ECO:0000313" key="1">
    <source>
        <dbReference type="EMBL" id="PEP86797.1"/>
    </source>
</evidence>
<protein>
    <submittedName>
        <fullName evidence="1">Uncharacterized protein</fullName>
    </submittedName>
</protein>
<gene>
    <name evidence="1" type="ORF">CN585_30050</name>
</gene>
<accession>A0A2A8H3J9</accession>
<dbReference type="EMBL" id="NUBY01000336">
    <property type="protein sequence ID" value="PEP86797.1"/>
    <property type="molecule type" value="Genomic_DNA"/>
</dbReference>
<proteinExistence type="predicted"/>
<name>A0A2A8H3J9_9BACI</name>
<comment type="caution">
    <text evidence="1">The sequence shown here is derived from an EMBL/GenBank/DDBJ whole genome shotgun (WGS) entry which is preliminary data.</text>
</comment>
<evidence type="ECO:0000313" key="2">
    <source>
        <dbReference type="Proteomes" id="UP000220841"/>
    </source>
</evidence>
<sequence length="63" mass="7499">MFKMNNMAVAFRLCHIINWNKNTILAGIVDPVFENTIEIQLHKTIMEIGTLYVSHRKIIWWKL</sequence>
<dbReference type="Proteomes" id="UP000220841">
    <property type="component" value="Unassembled WGS sequence"/>
</dbReference>